<feature type="compositionally biased region" description="Basic and acidic residues" evidence="1">
    <location>
        <begin position="47"/>
        <end position="61"/>
    </location>
</feature>
<dbReference type="EMBL" id="CVRI01000057">
    <property type="protein sequence ID" value="CRL02269.1"/>
    <property type="molecule type" value="Genomic_DNA"/>
</dbReference>
<dbReference type="AlphaFoldDB" id="A0A1J1IPU8"/>
<organism evidence="2 3">
    <name type="scientific">Clunio marinus</name>
    <dbReference type="NCBI Taxonomy" id="568069"/>
    <lineage>
        <taxon>Eukaryota</taxon>
        <taxon>Metazoa</taxon>
        <taxon>Ecdysozoa</taxon>
        <taxon>Arthropoda</taxon>
        <taxon>Hexapoda</taxon>
        <taxon>Insecta</taxon>
        <taxon>Pterygota</taxon>
        <taxon>Neoptera</taxon>
        <taxon>Endopterygota</taxon>
        <taxon>Diptera</taxon>
        <taxon>Nematocera</taxon>
        <taxon>Chironomoidea</taxon>
        <taxon>Chironomidae</taxon>
        <taxon>Clunio</taxon>
    </lineage>
</organism>
<feature type="region of interest" description="Disordered" evidence="1">
    <location>
        <begin position="47"/>
        <end position="68"/>
    </location>
</feature>
<dbReference type="Proteomes" id="UP000183832">
    <property type="component" value="Unassembled WGS sequence"/>
</dbReference>
<protein>
    <submittedName>
        <fullName evidence="2">CLUMA_CG015453, isoform A</fullName>
    </submittedName>
</protein>
<evidence type="ECO:0000313" key="3">
    <source>
        <dbReference type="Proteomes" id="UP000183832"/>
    </source>
</evidence>
<proteinExistence type="predicted"/>
<name>A0A1J1IPU8_9DIPT</name>
<sequence length="68" mass="8106">MINNHNSSYGFKHHDPKYHFVRDQQNQNNMVLSFMIFVPTKGFVFRRNDRKEANQQTHELRGSGVISR</sequence>
<reference evidence="2 3" key="1">
    <citation type="submission" date="2015-04" db="EMBL/GenBank/DDBJ databases">
        <authorList>
            <person name="Syromyatnikov M.Y."/>
            <person name="Popov V.N."/>
        </authorList>
    </citation>
    <scope>NUCLEOTIDE SEQUENCE [LARGE SCALE GENOMIC DNA]</scope>
</reference>
<evidence type="ECO:0000256" key="1">
    <source>
        <dbReference type="SAM" id="MobiDB-lite"/>
    </source>
</evidence>
<accession>A0A1J1IPU8</accession>
<gene>
    <name evidence="2" type="ORF">CLUMA_CG015453</name>
</gene>
<keyword evidence="3" id="KW-1185">Reference proteome</keyword>
<evidence type="ECO:0000313" key="2">
    <source>
        <dbReference type="EMBL" id="CRL02269.1"/>
    </source>
</evidence>